<sequence>MQHNEAGAPYLAHHAMCGIQILRGHEFEIPHMRDEAAHVWGTRFVVG</sequence>
<organism evidence="1 2">
    <name type="scientific">Terriglobus roseus</name>
    <dbReference type="NCBI Taxonomy" id="392734"/>
    <lineage>
        <taxon>Bacteria</taxon>
        <taxon>Pseudomonadati</taxon>
        <taxon>Acidobacteriota</taxon>
        <taxon>Terriglobia</taxon>
        <taxon>Terriglobales</taxon>
        <taxon>Acidobacteriaceae</taxon>
        <taxon>Terriglobus</taxon>
    </lineage>
</organism>
<dbReference type="AlphaFoldDB" id="A0A1H4NL83"/>
<evidence type="ECO:0000313" key="1">
    <source>
        <dbReference type="EMBL" id="SEB96016.1"/>
    </source>
</evidence>
<dbReference type="EMBL" id="FNSD01000001">
    <property type="protein sequence ID" value="SEB96016.1"/>
    <property type="molecule type" value="Genomic_DNA"/>
</dbReference>
<gene>
    <name evidence="1" type="ORF">SAMN05443244_2287</name>
</gene>
<protein>
    <submittedName>
        <fullName evidence="1">Uncharacterized protein</fullName>
    </submittedName>
</protein>
<reference evidence="1 2" key="1">
    <citation type="submission" date="2016-10" db="EMBL/GenBank/DDBJ databases">
        <authorList>
            <person name="de Groot N.N."/>
        </authorList>
    </citation>
    <scope>NUCLEOTIDE SEQUENCE [LARGE SCALE GENOMIC DNA]</scope>
    <source>
        <strain evidence="1 2">AB35.6</strain>
    </source>
</reference>
<proteinExistence type="predicted"/>
<dbReference type="Proteomes" id="UP000182409">
    <property type="component" value="Unassembled WGS sequence"/>
</dbReference>
<name>A0A1H4NL83_9BACT</name>
<accession>A0A1H4NL83</accession>
<evidence type="ECO:0000313" key="2">
    <source>
        <dbReference type="Proteomes" id="UP000182409"/>
    </source>
</evidence>